<dbReference type="GO" id="GO:0006886">
    <property type="term" value="P:intracellular protein transport"/>
    <property type="evidence" value="ECO:0007669"/>
    <property type="project" value="InterPro"/>
</dbReference>
<accession>A0A2P5FNI0</accession>
<dbReference type="InParanoid" id="A0A2P5FNI0"/>
<dbReference type="SUPFAM" id="SSF50989">
    <property type="entry name" value="Clathrin heavy-chain terminal domain"/>
    <property type="match status" value="1"/>
</dbReference>
<proteinExistence type="predicted"/>
<dbReference type="AlphaFoldDB" id="A0A2P5FNI0"/>
<gene>
    <name evidence="1" type="ORF">TorRG33x02_048690</name>
</gene>
<keyword evidence="2" id="KW-1185">Reference proteome</keyword>
<dbReference type="GO" id="GO:0005198">
    <property type="term" value="F:structural molecule activity"/>
    <property type="evidence" value="ECO:0007669"/>
    <property type="project" value="InterPro"/>
</dbReference>
<reference evidence="2" key="1">
    <citation type="submission" date="2016-06" db="EMBL/GenBank/DDBJ databases">
        <title>Parallel loss of symbiosis genes in relatives of nitrogen-fixing non-legume Parasponia.</title>
        <authorList>
            <person name="Van Velzen R."/>
            <person name="Holmer R."/>
            <person name="Bu F."/>
            <person name="Rutten L."/>
            <person name="Van Zeijl A."/>
            <person name="Liu W."/>
            <person name="Santuari L."/>
            <person name="Cao Q."/>
            <person name="Sharma T."/>
            <person name="Shen D."/>
            <person name="Roswanjaya Y."/>
            <person name="Wardhani T."/>
            <person name="Kalhor M.S."/>
            <person name="Jansen J."/>
            <person name="Van den Hoogen J."/>
            <person name="Gungor B."/>
            <person name="Hartog M."/>
            <person name="Hontelez J."/>
            <person name="Verver J."/>
            <person name="Yang W.-C."/>
            <person name="Schijlen E."/>
            <person name="Repin R."/>
            <person name="Schilthuizen M."/>
            <person name="Schranz E."/>
            <person name="Heidstra R."/>
            <person name="Miyata K."/>
            <person name="Fedorova E."/>
            <person name="Kohlen W."/>
            <person name="Bisseling T."/>
            <person name="Smit S."/>
            <person name="Geurts R."/>
        </authorList>
    </citation>
    <scope>NUCLEOTIDE SEQUENCE [LARGE SCALE GENOMIC DNA]</scope>
    <source>
        <strain evidence="2">cv. RG33-2</strain>
    </source>
</reference>
<protein>
    <submittedName>
        <fullName evidence="1">Clathrin, heavy chain</fullName>
    </submittedName>
</protein>
<dbReference type="EMBL" id="JXTC01000019">
    <property type="protein sequence ID" value="PON99326.1"/>
    <property type="molecule type" value="Genomic_DNA"/>
</dbReference>
<dbReference type="STRING" id="63057.A0A2P5FNI0"/>
<dbReference type="GO" id="GO:0030132">
    <property type="term" value="C:clathrin coat of coated pit"/>
    <property type="evidence" value="ECO:0007669"/>
    <property type="project" value="InterPro"/>
</dbReference>
<evidence type="ECO:0000313" key="2">
    <source>
        <dbReference type="Proteomes" id="UP000237000"/>
    </source>
</evidence>
<dbReference type="Gene3D" id="2.130.10.110">
    <property type="entry name" value="Clathrin heavy-chain terminal domain"/>
    <property type="match status" value="1"/>
</dbReference>
<dbReference type="Proteomes" id="UP000237000">
    <property type="component" value="Unassembled WGS sequence"/>
</dbReference>
<dbReference type="OrthoDB" id="1579135at2759"/>
<dbReference type="GO" id="GO:0030130">
    <property type="term" value="C:clathrin coat of trans-Golgi network vesicle"/>
    <property type="evidence" value="ECO:0007669"/>
    <property type="project" value="InterPro"/>
</dbReference>
<organism evidence="1 2">
    <name type="scientific">Trema orientale</name>
    <name type="common">Charcoal tree</name>
    <name type="synonym">Celtis orientalis</name>
    <dbReference type="NCBI Taxonomy" id="63057"/>
    <lineage>
        <taxon>Eukaryota</taxon>
        <taxon>Viridiplantae</taxon>
        <taxon>Streptophyta</taxon>
        <taxon>Embryophyta</taxon>
        <taxon>Tracheophyta</taxon>
        <taxon>Spermatophyta</taxon>
        <taxon>Magnoliopsida</taxon>
        <taxon>eudicotyledons</taxon>
        <taxon>Gunneridae</taxon>
        <taxon>Pentapetalae</taxon>
        <taxon>rosids</taxon>
        <taxon>fabids</taxon>
        <taxon>Rosales</taxon>
        <taxon>Cannabaceae</taxon>
        <taxon>Trema</taxon>
    </lineage>
</organism>
<dbReference type="GO" id="GO:0016192">
    <property type="term" value="P:vesicle-mediated transport"/>
    <property type="evidence" value="ECO:0007669"/>
    <property type="project" value="InterPro"/>
</dbReference>
<name>A0A2P5FNI0_TREOI</name>
<evidence type="ECO:0000313" key="1">
    <source>
        <dbReference type="EMBL" id="PON99326.1"/>
    </source>
</evidence>
<dbReference type="InterPro" id="IPR016025">
    <property type="entry name" value="Clathrin_H-chain_N"/>
</dbReference>
<sequence>MSWLIACEVGKQVSAIVTPELGMKRFTPLLVFFLALIETPLSFHCCSLAASEHWDEYTCVRDTMPQNSVIIIDMNLPNEPLRRPITADSALINLNSKILALNALLGVRNIYWLCSKMVPSKESWWFCPKKGSWKMNEDAAVDLKLFKCDLGIILIKEHEGRIIAFTIEMLRLLMMLF</sequence>
<comment type="caution">
    <text evidence="1">The sequence shown here is derived from an EMBL/GenBank/DDBJ whole genome shotgun (WGS) entry which is preliminary data.</text>
</comment>